<dbReference type="Gene3D" id="1.10.260.130">
    <property type="match status" value="1"/>
</dbReference>
<dbReference type="AlphaFoldDB" id="A0A6G9ZGL1"/>
<dbReference type="PIRSF" id="PIRSF029171">
    <property type="entry name" value="Esterase_LipA"/>
    <property type="match status" value="1"/>
</dbReference>
<sequence length="389" mass="40776">MLACSVLFSAAGRAAAEVSGPLMPAALPDPWYAAPADVDSHQPGDVLASRGKPPPLGVLAASVTQLQFRSTDSAGRPIAAVATVLTPAAHQPDGPVLVWDHPTNALGLRCAPSEAMWSPDPDVTMRETVALDPVLAMGWTVILPDHLGPRSAYGAARLGGQITLDAARAATRFAPLAVQHSPIGLAGYSGGGMSAAFAAAMAPRYAPELHLVGAALGGVPADLGVMADALWHNAHPAFGLAAAVAFGLEREYPEALPIDRYLSPAGHAFRDQLNDACVNQILRLGFGHSVDDFASDFSLFFQPRTREVLADNSIDAYDGAPRMPVYEWHSPIDALLPLPQLDATMARWRTQGTAVTQVPVAAPDHLSAAVLGLPGAIGWLSERFTQEPR</sequence>
<organism evidence="1 2">
    <name type="scientific">Nocardia terpenica</name>
    <dbReference type="NCBI Taxonomy" id="455432"/>
    <lineage>
        <taxon>Bacteria</taxon>
        <taxon>Bacillati</taxon>
        <taxon>Actinomycetota</taxon>
        <taxon>Actinomycetes</taxon>
        <taxon>Mycobacteriales</taxon>
        <taxon>Nocardiaceae</taxon>
        <taxon>Nocardia</taxon>
    </lineage>
</organism>
<dbReference type="GO" id="GO:0016042">
    <property type="term" value="P:lipid catabolic process"/>
    <property type="evidence" value="ECO:0007669"/>
    <property type="project" value="InterPro"/>
</dbReference>
<dbReference type="PANTHER" id="PTHR34853:SF1">
    <property type="entry name" value="LIPASE 5"/>
    <property type="match status" value="1"/>
</dbReference>
<dbReference type="PANTHER" id="PTHR34853">
    <property type="match status" value="1"/>
</dbReference>
<dbReference type="InterPro" id="IPR029058">
    <property type="entry name" value="AB_hydrolase_fold"/>
</dbReference>
<dbReference type="Proteomes" id="UP000500953">
    <property type="component" value="Chromosome"/>
</dbReference>
<gene>
    <name evidence="1" type="ORF">F6W96_40530</name>
</gene>
<evidence type="ECO:0000313" key="1">
    <source>
        <dbReference type="EMBL" id="QIS24775.1"/>
    </source>
</evidence>
<reference evidence="1 2" key="1">
    <citation type="journal article" date="2019" name="ACS Chem. Biol.">
        <title>Identification and Mobilization of a Cryptic Antibiotic Biosynthesis Gene Locus from a Human-Pathogenic Nocardia Isolate.</title>
        <authorList>
            <person name="Herisse M."/>
            <person name="Ishida K."/>
            <person name="Porter J.L."/>
            <person name="Howden B."/>
            <person name="Hertweck C."/>
            <person name="Stinear T.P."/>
            <person name="Pidot S.J."/>
        </authorList>
    </citation>
    <scope>NUCLEOTIDE SEQUENCE [LARGE SCALE GENOMIC DNA]</scope>
    <source>
        <strain evidence="1 2">AUSMDU00012715</strain>
    </source>
</reference>
<evidence type="ECO:0000313" key="2">
    <source>
        <dbReference type="Proteomes" id="UP000500953"/>
    </source>
</evidence>
<protein>
    <submittedName>
        <fullName evidence="1">Lipase</fullName>
    </submittedName>
</protein>
<dbReference type="EMBL" id="CP046173">
    <property type="protein sequence ID" value="QIS24775.1"/>
    <property type="molecule type" value="Genomic_DNA"/>
</dbReference>
<dbReference type="GO" id="GO:0004806">
    <property type="term" value="F:triacylglycerol lipase activity"/>
    <property type="evidence" value="ECO:0007669"/>
    <property type="project" value="InterPro"/>
</dbReference>
<accession>A0A6G9ZGL1</accession>
<dbReference type="SUPFAM" id="SSF53474">
    <property type="entry name" value="alpha/beta-Hydrolases"/>
    <property type="match status" value="1"/>
</dbReference>
<proteinExistence type="predicted"/>
<name>A0A6G9ZGL1_9NOCA</name>
<dbReference type="InterPro" id="IPR005152">
    <property type="entry name" value="Lipase_secreted"/>
</dbReference>
<dbReference type="Gene3D" id="3.40.50.1820">
    <property type="entry name" value="alpha/beta hydrolase"/>
    <property type="match status" value="1"/>
</dbReference>
<dbReference type="Pfam" id="PF03583">
    <property type="entry name" value="LIP"/>
    <property type="match status" value="1"/>
</dbReference>